<dbReference type="PANTHER" id="PTHR30193">
    <property type="entry name" value="ABC TRANSPORTER PERMEASE PROTEIN"/>
    <property type="match status" value="1"/>
</dbReference>
<reference evidence="10 11" key="1">
    <citation type="submission" date="2019-03" db="EMBL/GenBank/DDBJ databases">
        <title>Genomic Encyclopedia of Type Strains, Phase IV (KMG-IV): sequencing the most valuable type-strain genomes for metagenomic binning, comparative biology and taxonomic classification.</title>
        <authorList>
            <person name="Goeker M."/>
        </authorList>
    </citation>
    <scope>NUCLEOTIDE SEQUENCE [LARGE SCALE GENOMIC DNA]</scope>
    <source>
        <strain evidence="10 11">DSM 100433</strain>
    </source>
</reference>
<feature type="transmembrane region" description="Helical" evidence="7">
    <location>
        <begin position="232"/>
        <end position="252"/>
    </location>
</feature>
<dbReference type="InterPro" id="IPR051393">
    <property type="entry name" value="ABC_transporter_permease"/>
</dbReference>
<dbReference type="Gene3D" id="1.10.3720.10">
    <property type="entry name" value="MetI-like"/>
    <property type="match status" value="1"/>
</dbReference>
<comment type="caution">
    <text evidence="10">The sequence shown here is derived from an EMBL/GenBank/DDBJ whole genome shotgun (WGS) entry which is preliminary data.</text>
</comment>
<feature type="transmembrane region" description="Helical" evidence="7">
    <location>
        <begin position="37"/>
        <end position="63"/>
    </location>
</feature>
<keyword evidence="2 7" id="KW-0813">Transport</keyword>
<dbReference type="Pfam" id="PF00528">
    <property type="entry name" value="BPD_transp_1"/>
    <property type="match status" value="1"/>
</dbReference>
<keyword evidence="11" id="KW-1185">Reference proteome</keyword>
<feature type="transmembrane region" description="Helical" evidence="7">
    <location>
        <begin position="87"/>
        <end position="111"/>
    </location>
</feature>
<gene>
    <name evidence="10" type="ORF">EDD78_101106</name>
</gene>
<evidence type="ECO:0000256" key="7">
    <source>
        <dbReference type="RuleBase" id="RU363032"/>
    </source>
</evidence>
<keyword evidence="5 7" id="KW-1133">Transmembrane helix</keyword>
<name>A0A9X8Y945_9FIRM</name>
<dbReference type="Proteomes" id="UP000294682">
    <property type="component" value="Unassembled WGS sequence"/>
</dbReference>
<dbReference type="PANTHER" id="PTHR30193:SF37">
    <property type="entry name" value="INNER MEMBRANE ABC TRANSPORTER PERMEASE PROTEIN YCJO"/>
    <property type="match status" value="1"/>
</dbReference>
<evidence type="ECO:0000256" key="1">
    <source>
        <dbReference type="ARBA" id="ARBA00004651"/>
    </source>
</evidence>
<evidence type="ECO:0000256" key="4">
    <source>
        <dbReference type="ARBA" id="ARBA00022692"/>
    </source>
</evidence>
<dbReference type="PROSITE" id="PS50928">
    <property type="entry name" value="ABC_TM1"/>
    <property type="match status" value="1"/>
</dbReference>
<dbReference type="EMBL" id="SLUK01000001">
    <property type="protein sequence ID" value="TCL45128.1"/>
    <property type="molecule type" value="Genomic_DNA"/>
</dbReference>
<organism evidence="10 11">
    <name type="scientific">Harryflintia acetispora</name>
    <dbReference type="NCBI Taxonomy" id="1849041"/>
    <lineage>
        <taxon>Bacteria</taxon>
        <taxon>Bacillati</taxon>
        <taxon>Bacillota</taxon>
        <taxon>Clostridia</taxon>
        <taxon>Eubacteriales</taxon>
        <taxon>Oscillospiraceae</taxon>
        <taxon>Harryflintia</taxon>
    </lineage>
</organism>
<evidence type="ECO:0000256" key="5">
    <source>
        <dbReference type="ARBA" id="ARBA00022989"/>
    </source>
</evidence>
<dbReference type="InterPro" id="IPR000515">
    <property type="entry name" value="MetI-like"/>
</dbReference>
<keyword evidence="3" id="KW-1003">Cell membrane</keyword>
<feature type="transmembrane region" description="Helical" evidence="7">
    <location>
        <begin position="284"/>
        <end position="304"/>
    </location>
</feature>
<feature type="transmembrane region" description="Helical" evidence="7">
    <location>
        <begin position="132"/>
        <end position="151"/>
    </location>
</feature>
<dbReference type="CDD" id="cd06261">
    <property type="entry name" value="TM_PBP2"/>
    <property type="match status" value="1"/>
</dbReference>
<evidence type="ECO:0000256" key="3">
    <source>
        <dbReference type="ARBA" id="ARBA00022475"/>
    </source>
</evidence>
<dbReference type="RefSeq" id="WP_242942209.1">
    <property type="nucleotide sequence ID" value="NZ_JADNAH010000097.1"/>
</dbReference>
<feature type="region of interest" description="Disordered" evidence="8">
    <location>
        <begin position="1"/>
        <end position="20"/>
    </location>
</feature>
<evidence type="ECO:0000313" key="10">
    <source>
        <dbReference type="EMBL" id="TCL45128.1"/>
    </source>
</evidence>
<evidence type="ECO:0000256" key="2">
    <source>
        <dbReference type="ARBA" id="ARBA00022448"/>
    </source>
</evidence>
<feature type="domain" description="ABC transmembrane type-1" evidence="9">
    <location>
        <begin position="92"/>
        <end position="305"/>
    </location>
</feature>
<comment type="subcellular location">
    <subcellularLocation>
        <location evidence="1 7">Cell membrane</location>
        <topology evidence="1 7">Multi-pass membrane protein</topology>
    </subcellularLocation>
</comment>
<dbReference type="AlphaFoldDB" id="A0A9X8Y945"/>
<dbReference type="GO" id="GO:0005886">
    <property type="term" value="C:plasma membrane"/>
    <property type="evidence" value="ECO:0007669"/>
    <property type="project" value="UniProtKB-SubCell"/>
</dbReference>
<keyword evidence="6 7" id="KW-0472">Membrane</keyword>
<evidence type="ECO:0000313" key="11">
    <source>
        <dbReference type="Proteomes" id="UP000294682"/>
    </source>
</evidence>
<evidence type="ECO:0000259" key="9">
    <source>
        <dbReference type="PROSITE" id="PS50928"/>
    </source>
</evidence>
<sequence>MSTQTATSKETNAQTRPPKPKAGFFSHFKLSIKTAPYYFLLPAILVFGAFMVYPVISSLILSFQTFDMGEYSFVALDNYKTLMGDPIFWQALGNTCIYLIIQVPAMVVLSLTFATLLDQKFLKGRTLFRMSLFLPSITALVAYALIFKLLFNTEYGMINYMLSMFGVDKIDWLNTAWGARFTIIAGITWRWTGYNMIIMIAGLQAIPLELYESADIDGAGAWKKFWYITVPMMKSIILFVSITSTIGTLQMFDESFILTNGGPDNATITVGHYLYNSGFRYFKFGYAAAISYVLVLVIGILSFLQFKFTNGGED</sequence>
<proteinExistence type="inferred from homology"/>
<evidence type="ECO:0000256" key="6">
    <source>
        <dbReference type="ARBA" id="ARBA00023136"/>
    </source>
</evidence>
<comment type="similarity">
    <text evidence="7">Belongs to the binding-protein-dependent transport system permease family.</text>
</comment>
<feature type="compositionally biased region" description="Polar residues" evidence="8">
    <location>
        <begin position="1"/>
        <end position="15"/>
    </location>
</feature>
<dbReference type="SUPFAM" id="SSF161098">
    <property type="entry name" value="MetI-like"/>
    <property type="match status" value="1"/>
</dbReference>
<dbReference type="InterPro" id="IPR035906">
    <property type="entry name" value="MetI-like_sf"/>
</dbReference>
<keyword evidence="4 7" id="KW-0812">Transmembrane</keyword>
<evidence type="ECO:0000256" key="8">
    <source>
        <dbReference type="SAM" id="MobiDB-lite"/>
    </source>
</evidence>
<dbReference type="GO" id="GO:0055085">
    <property type="term" value="P:transmembrane transport"/>
    <property type="evidence" value="ECO:0007669"/>
    <property type="project" value="InterPro"/>
</dbReference>
<protein>
    <submittedName>
        <fullName evidence="10">Carbohydrate ABC transporter membrane protein 1 (CUT1 family)</fullName>
    </submittedName>
</protein>
<accession>A0A9X8Y945</accession>